<organism evidence="2">
    <name type="scientific">Oryza meridionalis</name>
    <dbReference type="NCBI Taxonomy" id="40149"/>
    <lineage>
        <taxon>Eukaryota</taxon>
        <taxon>Viridiplantae</taxon>
        <taxon>Streptophyta</taxon>
        <taxon>Embryophyta</taxon>
        <taxon>Tracheophyta</taxon>
        <taxon>Spermatophyta</taxon>
        <taxon>Magnoliopsida</taxon>
        <taxon>Liliopsida</taxon>
        <taxon>Poales</taxon>
        <taxon>Poaceae</taxon>
        <taxon>BOP clade</taxon>
        <taxon>Oryzoideae</taxon>
        <taxon>Oryzeae</taxon>
        <taxon>Oryzinae</taxon>
        <taxon>Oryza</taxon>
    </lineage>
</organism>
<feature type="region of interest" description="Disordered" evidence="1">
    <location>
        <begin position="67"/>
        <end position="95"/>
    </location>
</feature>
<proteinExistence type="predicted"/>
<evidence type="ECO:0000313" key="2">
    <source>
        <dbReference type="EnsemblPlants" id="OMERI12G09360.1"/>
    </source>
</evidence>
<dbReference type="Proteomes" id="UP000008021">
    <property type="component" value="Chromosome 12"/>
</dbReference>
<reference evidence="2" key="2">
    <citation type="submission" date="2018-05" db="EMBL/GenBank/DDBJ databases">
        <title>OmerRS3 (Oryza meridionalis Reference Sequence Version 3).</title>
        <authorList>
            <person name="Zhang J."/>
            <person name="Kudrna D."/>
            <person name="Lee S."/>
            <person name="Talag J."/>
            <person name="Welchert J."/>
            <person name="Wing R.A."/>
        </authorList>
    </citation>
    <scope>NUCLEOTIDE SEQUENCE [LARGE SCALE GENOMIC DNA]</scope>
    <source>
        <strain evidence="2">cv. OR44</strain>
    </source>
</reference>
<protein>
    <submittedName>
        <fullName evidence="2">Uncharacterized protein</fullName>
    </submittedName>
</protein>
<keyword evidence="3" id="KW-1185">Reference proteome</keyword>
<evidence type="ECO:0000313" key="3">
    <source>
        <dbReference type="Proteomes" id="UP000008021"/>
    </source>
</evidence>
<dbReference type="EnsemblPlants" id="OMERI12G09360.1">
    <property type="protein sequence ID" value="OMERI12G09360.1"/>
    <property type="gene ID" value="OMERI12G09360"/>
</dbReference>
<name>A0A0E0FCG4_9ORYZ</name>
<reference evidence="2" key="1">
    <citation type="submission" date="2015-04" db="UniProtKB">
        <authorList>
            <consortium name="EnsemblPlants"/>
        </authorList>
    </citation>
    <scope>IDENTIFICATION</scope>
</reference>
<sequence>MASMAWRDRWEEGWIGAMASHSSLAPIATSHSYHNLLALDLCGPRDVAWRRSATTMARRVKAELGPHQGDGLLRAQGRGGAEWRNVAKGTSQCHH</sequence>
<dbReference type="AlphaFoldDB" id="A0A0E0FCG4"/>
<dbReference type="HOGENOM" id="CLU_2376390_0_0_1"/>
<dbReference type="Gramene" id="OMERI12G09360.1">
    <property type="protein sequence ID" value="OMERI12G09360.1"/>
    <property type="gene ID" value="OMERI12G09360"/>
</dbReference>
<evidence type="ECO:0000256" key="1">
    <source>
        <dbReference type="SAM" id="MobiDB-lite"/>
    </source>
</evidence>
<accession>A0A0E0FCG4</accession>